<feature type="transmembrane region" description="Helical" evidence="7">
    <location>
        <begin position="233"/>
        <end position="255"/>
    </location>
</feature>
<evidence type="ECO:0000256" key="5">
    <source>
        <dbReference type="ARBA" id="ARBA00023136"/>
    </source>
</evidence>
<dbReference type="PANTHER" id="PTHR31394">
    <property type="entry name" value="TRANSMEMBRANE PROTEIN 199"/>
    <property type="match status" value="1"/>
</dbReference>
<reference evidence="8 9" key="1">
    <citation type="submission" date="2024-01" db="EMBL/GenBank/DDBJ databases">
        <title>Comparative genomics of Cryptococcus and Kwoniella reveals pathogenesis evolution and contrasting modes of karyotype evolution via chromosome fusion or intercentromeric recombination.</title>
        <authorList>
            <person name="Coelho M.A."/>
            <person name="David-Palma M."/>
            <person name="Shea T."/>
            <person name="Bowers K."/>
            <person name="McGinley-Smith S."/>
            <person name="Mohammad A.W."/>
            <person name="Gnirke A."/>
            <person name="Yurkov A.M."/>
            <person name="Nowrousian M."/>
            <person name="Sun S."/>
            <person name="Cuomo C.A."/>
            <person name="Heitman J."/>
        </authorList>
    </citation>
    <scope>NUCLEOTIDE SEQUENCE [LARGE SCALE GENOMIC DNA]</scope>
    <source>
        <strain evidence="8">CBS 11374</strain>
    </source>
</reference>
<feature type="compositionally biased region" description="Acidic residues" evidence="6">
    <location>
        <begin position="282"/>
        <end position="300"/>
    </location>
</feature>
<dbReference type="InterPro" id="IPR021013">
    <property type="entry name" value="ATPase_Vma12"/>
</dbReference>
<evidence type="ECO:0000256" key="7">
    <source>
        <dbReference type="SAM" id="Phobius"/>
    </source>
</evidence>
<keyword evidence="5 7" id="KW-0472">Membrane</keyword>
<feature type="transmembrane region" description="Helical" evidence="7">
    <location>
        <begin position="203"/>
        <end position="221"/>
    </location>
</feature>
<evidence type="ECO:0000313" key="8">
    <source>
        <dbReference type="EMBL" id="WRT70290.1"/>
    </source>
</evidence>
<protein>
    <recommendedName>
        <fullName evidence="10">Endoplasmic reticulum-based factor for assembly of V-ATPase</fullName>
    </recommendedName>
</protein>
<feature type="region of interest" description="Disordered" evidence="6">
    <location>
        <begin position="82"/>
        <end position="105"/>
    </location>
</feature>
<comment type="subcellular location">
    <subcellularLocation>
        <location evidence="1">Endoplasmic reticulum membrane</location>
        <topology evidence="1">Multi-pass membrane protein</topology>
    </subcellularLocation>
</comment>
<accession>A0ABZ1D8R6</accession>
<evidence type="ECO:0000256" key="4">
    <source>
        <dbReference type="ARBA" id="ARBA00022989"/>
    </source>
</evidence>
<keyword evidence="4 7" id="KW-1133">Transmembrane helix</keyword>
<dbReference type="Proteomes" id="UP001329825">
    <property type="component" value="Chromosome 10"/>
</dbReference>
<feature type="region of interest" description="Disordered" evidence="6">
    <location>
        <begin position="264"/>
        <end position="319"/>
    </location>
</feature>
<evidence type="ECO:0000256" key="6">
    <source>
        <dbReference type="SAM" id="MobiDB-lite"/>
    </source>
</evidence>
<gene>
    <name evidence="8" type="ORF">IL334_007288</name>
</gene>
<evidence type="ECO:0000256" key="1">
    <source>
        <dbReference type="ARBA" id="ARBA00004477"/>
    </source>
</evidence>
<dbReference type="GeneID" id="87959418"/>
<organism evidence="8 9">
    <name type="scientific">Kwoniella shivajii</name>
    <dbReference type="NCBI Taxonomy" id="564305"/>
    <lineage>
        <taxon>Eukaryota</taxon>
        <taxon>Fungi</taxon>
        <taxon>Dikarya</taxon>
        <taxon>Basidiomycota</taxon>
        <taxon>Agaricomycotina</taxon>
        <taxon>Tremellomycetes</taxon>
        <taxon>Tremellales</taxon>
        <taxon>Cryptococcaceae</taxon>
        <taxon>Kwoniella</taxon>
    </lineage>
</organism>
<dbReference type="PANTHER" id="PTHR31394:SF1">
    <property type="entry name" value="TRANSMEMBRANE PROTEIN 199"/>
    <property type="match status" value="1"/>
</dbReference>
<evidence type="ECO:0000313" key="9">
    <source>
        <dbReference type="Proteomes" id="UP001329825"/>
    </source>
</evidence>
<evidence type="ECO:0000256" key="3">
    <source>
        <dbReference type="ARBA" id="ARBA00022824"/>
    </source>
</evidence>
<dbReference type="EMBL" id="CP141890">
    <property type="protein sequence ID" value="WRT70290.1"/>
    <property type="molecule type" value="Genomic_DNA"/>
</dbReference>
<feature type="region of interest" description="Disordered" evidence="6">
    <location>
        <begin position="32"/>
        <end position="58"/>
    </location>
</feature>
<keyword evidence="2 7" id="KW-0812">Transmembrane</keyword>
<dbReference type="Pfam" id="PF11712">
    <property type="entry name" value="Vma12"/>
    <property type="match status" value="1"/>
</dbReference>
<keyword evidence="3" id="KW-0256">Endoplasmic reticulum</keyword>
<name>A0ABZ1D8R6_9TREE</name>
<evidence type="ECO:0000256" key="2">
    <source>
        <dbReference type="ARBA" id="ARBA00022692"/>
    </source>
</evidence>
<evidence type="ECO:0008006" key="10">
    <source>
        <dbReference type="Google" id="ProtNLM"/>
    </source>
</evidence>
<feature type="compositionally biased region" description="Basic and acidic residues" evidence="6">
    <location>
        <begin position="308"/>
        <end position="319"/>
    </location>
</feature>
<sequence length="334" mass="36917">MTTLLTLPPHLQEAIQDLLCSDVDLPNDLRKELSRTNSNRNRRLSSPQSKQDRSLGSAETIIEIKDKVDDEPKRSIQVERLKNGHTISIENQDESDNSDVNPTIPHETLESLSRWASSDSGRRALGSNGLDRSRYSIISLLVGTEVYIPFNELERMRLAENGSLDRPNPYLPSYLSPNNPTTLGSSNGLGSEFRSLSKSISTILNILFSIFGSGAAVYVASTTGAGYSREISILLAVLTGFIVGIADAILVWIFTKKVEESRVERHNTGRKMLSGSGKLSETEENLITDGNEDDIQDEEDSQKGNEQIMKEKIGSSGVKKEIRLRRRGLNASIQ</sequence>
<proteinExistence type="predicted"/>
<dbReference type="RefSeq" id="XP_062795029.1">
    <property type="nucleotide sequence ID" value="XM_062938978.1"/>
</dbReference>
<keyword evidence="9" id="KW-1185">Reference proteome</keyword>